<protein>
    <recommendedName>
        <fullName evidence="2">UPF0125 protein SAMN02745664_10185</fullName>
    </recommendedName>
</protein>
<dbReference type="RefSeq" id="WP_076554249.1">
    <property type="nucleotide sequence ID" value="NZ_FTNU01000001.1"/>
</dbReference>
<name>A0A1N7D8R8_9GAMM</name>
<evidence type="ECO:0000256" key="1">
    <source>
        <dbReference type="ARBA" id="ARBA00010645"/>
    </source>
</evidence>
<dbReference type="SUPFAM" id="SSF54285">
    <property type="entry name" value="MoaD/ThiS"/>
    <property type="match status" value="1"/>
</dbReference>
<keyword evidence="4" id="KW-1185">Reference proteome</keyword>
<dbReference type="PANTHER" id="PTHR37483">
    <property type="entry name" value="UPF0125 PROTEIN RATB"/>
    <property type="match status" value="1"/>
</dbReference>
<dbReference type="AlphaFoldDB" id="A0A1N7D8R8"/>
<dbReference type="PANTHER" id="PTHR37483:SF1">
    <property type="entry name" value="UPF0125 PROTEIN RATB"/>
    <property type="match status" value="1"/>
</dbReference>
<dbReference type="EMBL" id="FTNU01000001">
    <property type="protein sequence ID" value="SIR72250.1"/>
    <property type="molecule type" value="Genomic_DNA"/>
</dbReference>
<evidence type="ECO:0000313" key="4">
    <source>
        <dbReference type="Proteomes" id="UP000187495"/>
    </source>
</evidence>
<dbReference type="STRING" id="34061.B0189_00725"/>
<dbReference type="Proteomes" id="UP000187495">
    <property type="component" value="Unassembled WGS sequence"/>
</dbReference>
<sequence length="109" mass="12449">MRISVACVTADLQQYYTELDLAVGATIYEALLATGWLDDAKFADFATWCVQNRTNEPNHKAWRVGIFSQKKRLDTPLAEGDRVEIYRPLNIEPMAKRKALSKKSRSERS</sequence>
<organism evidence="3 4">
    <name type="scientific">Moraxella cuniculi DSM 21768</name>
    <dbReference type="NCBI Taxonomy" id="1122245"/>
    <lineage>
        <taxon>Bacteria</taxon>
        <taxon>Pseudomonadati</taxon>
        <taxon>Pseudomonadota</taxon>
        <taxon>Gammaproteobacteria</taxon>
        <taxon>Moraxellales</taxon>
        <taxon>Moraxellaceae</taxon>
        <taxon>Moraxella</taxon>
    </lineage>
</organism>
<dbReference type="InterPro" id="IPR005346">
    <property type="entry name" value="RnfH"/>
</dbReference>
<evidence type="ECO:0000256" key="2">
    <source>
        <dbReference type="HAMAP-Rule" id="MF_00460"/>
    </source>
</evidence>
<accession>A0A1N7D8R8</accession>
<dbReference type="Pfam" id="PF03658">
    <property type="entry name" value="Ub-RnfH"/>
    <property type="match status" value="1"/>
</dbReference>
<gene>
    <name evidence="3" type="ORF">SAMN02745664_10185</name>
</gene>
<dbReference type="Gene3D" id="3.10.20.280">
    <property type="entry name" value="RnfH-like"/>
    <property type="match status" value="1"/>
</dbReference>
<proteinExistence type="inferred from homology"/>
<dbReference type="InterPro" id="IPR037021">
    <property type="entry name" value="RnfH_sf"/>
</dbReference>
<evidence type="ECO:0000313" key="3">
    <source>
        <dbReference type="EMBL" id="SIR72250.1"/>
    </source>
</evidence>
<comment type="similarity">
    <text evidence="1 2">Belongs to the UPF0125 (RnfH) family.</text>
</comment>
<dbReference type="InterPro" id="IPR016155">
    <property type="entry name" value="Mopterin_synth/thiamin_S_b"/>
</dbReference>
<dbReference type="HAMAP" id="MF_00460">
    <property type="entry name" value="UPF0125_RnfH"/>
    <property type="match status" value="1"/>
</dbReference>
<reference evidence="4" key="1">
    <citation type="submission" date="2017-01" db="EMBL/GenBank/DDBJ databases">
        <authorList>
            <person name="Varghese N."/>
            <person name="Submissions S."/>
        </authorList>
    </citation>
    <scope>NUCLEOTIDE SEQUENCE [LARGE SCALE GENOMIC DNA]</scope>
    <source>
        <strain evidence="4">DSM 21768</strain>
    </source>
</reference>